<comment type="caution">
    <text evidence="8">The sequence shown here is derived from an EMBL/GenBank/DDBJ whole genome shotgun (WGS) entry which is preliminary data.</text>
</comment>
<dbReference type="GO" id="GO:0006085">
    <property type="term" value="P:acetyl-CoA biosynthetic process"/>
    <property type="evidence" value="ECO:0007669"/>
    <property type="project" value="UniProtKB-UniRule"/>
</dbReference>
<dbReference type="SUPFAM" id="SSF53067">
    <property type="entry name" value="Actin-like ATPase domain"/>
    <property type="match status" value="2"/>
</dbReference>
<dbReference type="PROSITE" id="PS01076">
    <property type="entry name" value="ACETATE_KINASE_2"/>
    <property type="match status" value="1"/>
</dbReference>
<keyword evidence="6" id="KW-0963">Cytoplasm</keyword>
<dbReference type="HAMAP" id="MF_00020">
    <property type="entry name" value="Acetate_kinase"/>
    <property type="match status" value="1"/>
</dbReference>
<sequence length="395" mass="43449">MSQKILAINSGSSSLKFKLYELSEQTVLASGHVDRIGQRNSTFTFEIHGQKTIQAEKMDDHLAAIQAVVNGLLTSHVIEHKSEIIAVGHRISHGGRFYTHPVKVDAAVKAKIKELSVLSPLHNPVNLAGIEAFEKILPEAAEVATFDTSFHYTIPPKAYMYGLPYNYFKDHDIRRYGFHGPSHEYIVLKARELFGTQQTRRMITCHLGNGASLCAALDGKSVNSSMGFTPLAGLLMGTRSGDIDPEIIPFIEERFHMSSEDVRKMLNQDSGLLGLSGLSNDVRDLNQAAKAGNQRAQLALDVYVHQIQQYIGAYTTDLNGLDMLVFTAGVGEHSAMIRQAVCAQLTFLGVKLDDEKNRADALRIDAPNSRVKVAVIPTDEEAIIARDIKQVLGIK</sequence>
<evidence type="ECO:0000313" key="9">
    <source>
        <dbReference type="Proteomes" id="UP000051162"/>
    </source>
</evidence>
<feature type="binding site" evidence="6">
    <location>
        <begin position="329"/>
        <end position="333"/>
    </location>
    <ligand>
        <name>ATP</name>
        <dbReference type="ChEBI" id="CHEBI:30616"/>
    </ligand>
</feature>
<dbReference type="GO" id="GO:0006083">
    <property type="term" value="P:acetate metabolic process"/>
    <property type="evidence" value="ECO:0007669"/>
    <property type="project" value="TreeGrafter"/>
</dbReference>
<dbReference type="Gene3D" id="3.30.420.40">
    <property type="match status" value="2"/>
</dbReference>
<dbReference type="GeneID" id="84781605"/>
<dbReference type="Pfam" id="PF00871">
    <property type="entry name" value="Acetate_kinase"/>
    <property type="match status" value="1"/>
</dbReference>
<dbReference type="STRING" id="1423773.FD30_GL000482"/>
<dbReference type="PANTHER" id="PTHR21060">
    <property type="entry name" value="ACETATE KINASE"/>
    <property type="match status" value="1"/>
</dbReference>
<dbReference type="GO" id="GO:0008776">
    <property type="term" value="F:acetate kinase activity"/>
    <property type="evidence" value="ECO:0007669"/>
    <property type="project" value="UniProtKB-UniRule"/>
</dbReference>
<evidence type="ECO:0000256" key="6">
    <source>
        <dbReference type="HAMAP-Rule" id="MF_00020"/>
    </source>
</evidence>
<evidence type="ECO:0000256" key="4">
    <source>
        <dbReference type="ARBA" id="ARBA00022777"/>
    </source>
</evidence>
<evidence type="ECO:0000256" key="5">
    <source>
        <dbReference type="ARBA" id="ARBA00022840"/>
    </source>
</evidence>
<dbReference type="InterPro" id="IPR000890">
    <property type="entry name" value="Aliphatic_acid_kin_short-chain"/>
</dbReference>
<dbReference type="UniPathway" id="UPA00340">
    <property type="reaction ID" value="UER00458"/>
</dbReference>
<feature type="site" description="Transition state stabilizer" evidence="6">
    <location>
        <position position="239"/>
    </location>
</feature>
<feature type="binding site" evidence="6">
    <location>
        <begin position="281"/>
        <end position="283"/>
    </location>
    <ligand>
        <name>ATP</name>
        <dbReference type="ChEBI" id="CHEBI:30616"/>
    </ligand>
</feature>
<comment type="cofactor">
    <cofactor evidence="6">
        <name>Mg(2+)</name>
        <dbReference type="ChEBI" id="CHEBI:18420"/>
    </cofactor>
    <cofactor evidence="6">
        <name>Mn(2+)</name>
        <dbReference type="ChEBI" id="CHEBI:29035"/>
    </cofactor>
    <text evidence="6">Mg(2+). Can also accept Mn(2+).</text>
</comment>
<dbReference type="RefSeq" id="WP_056943677.1">
    <property type="nucleotide sequence ID" value="NZ_AZDT01000010.1"/>
</dbReference>
<proteinExistence type="inferred from homology"/>
<dbReference type="PANTHER" id="PTHR21060:SF15">
    <property type="entry name" value="ACETATE KINASE-RELATED"/>
    <property type="match status" value="1"/>
</dbReference>
<evidence type="ECO:0000256" key="2">
    <source>
        <dbReference type="ARBA" id="ARBA00022679"/>
    </source>
</evidence>
<dbReference type="PIRSF" id="PIRSF000722">
    <property type="entry name" value="Acetate_prop_kin"/>
    <property type="match status" value="1"/>
</dbReference>
<name>A0A0R1KA89_9LACO</name>
<dbReference type="GO" id="GO:0000287">
    <property type="term" value="F:magnesium ion binding"/>
    <property type="evidence" value="ECO:0007669"/>
    <property type="project" value="UniProtKB-UniRule"/>
</dbReference>
<keyword evidence="6" id="KW-0460">Magnesium</keyword>
<dbReference type="GO" id="GO:0005524">
    <property type="term" value="F:ATP binding"/>
    <property type="evidence" value="ECO:0007669"/>
    <property type="project" value="UniProtKB-KW"/>
</dbReference>
<reference evidence="8 9" key="1">
    <citation type="journal article" date="2015" name="Genome Announc.">
        <title>Expanding the biotechnology potential of lactobacilli through comparative genomics of 213 strains and associated genera.</title>
        <authorList>
            <person name="Sun Z."/>
            <person name="Harris H.M."/>
            <person name="McCann A."/>
            <person name="Guo C."/>
            <person name="Argimon S."/>
            <person name="Zhang W."/>
            <person name="Yang X."/>
            <person name="Jeffery I.B."/>
            <person name="Cooney J.C."/>
            <person name="Kagawa T.F."/>
            <person name="Liu W."/>
            <person name="Song Y."/>
            <person name="Salvetti E."/>
            <person name="Wrobel A."/>
            <person name="Rasinkangas P."/>
            <person name="Parkhill J."/>
            <person name="Rea M.C."/>
            <person name="O'Sullivan O."/>
            <person name="Ritari J."/>
            <person name="Douillard F.P."/>
            <person name="Paul Ross R."/>
            <person name="Yang R."/>
            <person name="Briner A.E."/>
            <person name="Felis G.E."/>
            <person name="de Vos W.M."/>
            <person name="Barrangou R."/>
            <person name="Klaenhammer T.R."/>
            <person name="Caufield P.W."/>
            <person name="Cui Y."/>
            <person name="Zhang H."/>
            <person name="O'Toole P.W."/>
        </authorList>
    </citation>
    <scope>NUCLEOTIDE SEQUENCE [LARGE SCALE GENOMIC DNA]</scope>
    <source>
        <strain evidence="8 9">DSM 19117</strain>
    </source>
</reference>
<dbReference type="AlphaFoldDB" id="A0A0R1KA89"/>
<accession>A0A0R1KA89</accession>
<dbReference type="OrthoDB" id="9802453at2"/>
<dbReference type="InterPro" id="IPR023865">
    <property type="entry name" value="Aliphatic_acid_kinase_CS"/>
</dbReference>
<comment type="subcellular location">
    <subcellularLocation>
        <location evidence="6">Cytoplasm</location>
    </subcellularLocation>
</comment>
<comment type="similarity">
    <text evidence="1 6 7">Belongs to the acetokinase family.</text>
</comment>
<comment type="subunit">
    <text evidence="6">Homodimer.</text>
</comment>
<dbReference type="EC" id="2.7.2.1" evidence="6"/>
<evidence type="ECO:0000313" key="8">
    <source>
        <dbReference type="EMBL" id="KRK77121.1"/>
    </source>
</evidence>
<dbReference type="CDD" id="cd24010">
    <property type="entry name" value="ASKHA_NBD_AcK_PK"/>
    <property type="match status" value="1"/>
</dbReference>
<keyword evidence="4 6" id="KW-0418">Kinase</keyword>
<feature type="site" description="Transition state stabilizer" evidence="6">
    <location>
        <position position="179"/>
    </location>
</feature>
<feature type="binding site" evidence="6">
    <location>
        <position position="9"/>
    </location>
    <ligand>
        <name>Mg(2+)</name>
        <dbReference type="ChEBI" id="CHEBI:18420"/>
    </ligand>
</feature>
<keyword evidence="6" id="KW-0479">Metal-binding</keyword>
<comment type="catalytic activity">
    <reaction evidence="6">
        <text>acetate + ATP = acetyl phosphate + ADP</text>
        <dbReference type="Rhea" id="RHEA:11352"/>
        <dbReference type="ChEBI" id="CHEBI:22191"/>
        <dbReference type="ChEBI" id="CHEBI:30089"/>
        <dbReference type="ChEBI" id="CHEBI:30616"/>
        <dbReference type="ChEBI" id="CHEBI:456216"/>
        <dbReference type="EC" id="2.7.2.1"/>
    </reaction>
</comment>
<protein>
    <recommendedName>
        <fullName evidence="6">Acetate kinase</fullName>
        <ecNumber evidence="6">2.7.2.1</ecNumber>
    </recommendedName>
    <alternativeName>
        <fullName evidence="6">Acetokinase</fullName>
    </alternativeName>
</protein>
<dbReference type="PROSITE" id="PS01075">
    <property type="entry name" value="ACETATE_KINASE_1"/>
    <property type="match status" value="1"/>
</dbReference>
<dbReference type="InterPro" id="IPR004372">
    <property type="entry name" value="Ac/propionate_kinase"/>
</dbReference>
<dbReference type="GO" id="GO:0005737">
    <property type="term" value="C:cytoplasm"/>
    <property type="evidence" value="ECO:0007669"/>
    <property type="project" value="UniProtKB-SubCell"/>
</dbReference>
<dbReference type="InterPro" id="IPR043129">
    <property type="entry name" value="ATPase_NBD"/>
</dbReference>
<comment type="function">
    <text evidence="6">Catalyzes the formation of acetyl phosphate from acetate and ATP. Can also catalyze the reverse reaction.</text>
</comment>
<dbReference type="EMBL" id="AZDT01000010">
    <property type="protein sequence ID" value="KRK77121.1"/>
    <property type="molecule type" value="Genomic_DNA"/>
</dbReference>
<feature type="binding site" evidence="6">
    <location>
        <position position="380"/>
    </location>
    <ligand>
        <name>Mg(2+)</name>
        <dbReference type="ChEBI" id="CHEBI:18420"/>
    </ligand>
</feature>
<feature type="active site" description="Proton donor/acceptor" evidence="6">
    <location>
        <position position="147"/>
    </location>
</feature>
<evidence type="ECO:0000256" key="1">
    <source>
        <dbReference type="ARBA" id="ARBA00008748"/>
    </source>
</evidence>
<gene>
    <name evidence="6" type="primary">ackA</name>
    <name evidence="8" type="ORF">FD30_GL000482</name>
</gene>
<keyword evidence="9" id="KW-1185">Reference proteome</keyword>
<keyword evidence="3 6" id="KW-0547">Nucleotide-binding</keyword>
<feature type="binding site" evidence="6">
    <location>
        <position position="16"/>
    </location>
    <ligand>
        <name>ATP</name>
        <dbReference type="ChEBI" id="CHEBI:30616"/>
    </ligand>
</feature>
<organism evidence="8 9">
    <name type="scientific">Levilactobacillus namurensis DSM 19117</name>
    <dbReference type="NCBI Taxonomy" id="1423773"/>
    <lineage>
        <taxon>Bacteria</taxon>
        <taxon>Bacillati</taxon>
        <taxon>Bacillota</taxon>
        <taxon>Bacilli</taxon>
        <taxon>Lactobacillales</taxon>
        <taxon>Lactobacillaceae</taxon>
        <taxon>Levilactobacillus</taxon>
    </lineage>
</organism>
<keyword evidence="5 6" id="KW-0067">ATP-binding</keyword>
<dbReference type="PRINTS" id="PR00471">
    <property type="entry name" value="ACETATEKNASE"/>
</dbReference>
<comment type="pathway">
    <text evidence="6">Metabolic intermediate biosynthesis; acetyl-CoA biosynthesis; acetyl-CoA from acetate: step 1/2.</text>
</comment>
<feature type="binding site" evidence="6">
    <location>
        <position position="90"/>
    </location>
    <ligand>
        <name>substrate</name>
    </ligand>
</feature>
<dbReference type="PATRIC" id="fig|1423773.3.peg.493"/>
<evidence type="ECO:0000256" key="7">
    <source>
        <dbReference type="RuleBase" id="RU003835"/>
    </source>
</evidence>
<evidence type="ECO:0000256" key="3">
    <source>
        <dbReference type="ARBA" id="ARBA00022741"/>
    </source>
</evidence>
<feature type="binding site" evidence="6">
    <location>
        <begin position="206"/>
        <end position="210"/>
    </location>
    <ligand>
        <name>ATP</name>
        <dbReference type="ChEBI" id="CHEBI:30616"/>
    </ligand>
</feature>
<dbReference type="NCBIfam" id="TIGR00016">
    <property type="entry name" value="ackA"/>
    <property type="match status" value="1"/>
</dbReference>
<dbReference type="Proteomes" id="UP000051162">
    <property type="component" value="Unassembled WGS sequence"/>
</dbReference>
<keyword evidence="2 6" id="KW-0808">Transferase</keyword>